<dbReference type="InterPro" id="IPR028082">
    <property type="entry name" value="Peripla_BP_I"/>
</dbReference>
<feature type="signal peptide" evidence="7">
    <location>
        <begin position="1"/>
        <end position="17"/>
    </location>
</feature>
<dbReference type="EMBL" id="CP002049">
    <property type="protein sequence ID" value="ADI14265.1"/>
    <property type="molecule type" value="Genomic_DNA"/>
</dbReference>
<dbReference type="KEGG" id="tra:Trad_1140"/>
<keyword evidence="5" id="KW-0574">Periplasm</keyword>
<dbReference type="OrthoDB" id="9781890at2"/>
<evidence type="ECO:0000313" key="9">
    <source>
        <dbReference type="EMBL" id="ADI14265.1"/>
    </source>
</evidence>
<name>D7CW02_TRURR</name>
<dbReference type="GO" id="GO:0043190">
    <property type="term" value="C:ATP-binding cassette (ABC) transporter complex"/>
    <property type="evidence" value="ECO:0007669"/>
    <property type="project" value="InterPro"/>
</dbReference>
<dbReference type="PANTHER" id="PTHR30036">
    <property type="entry name" value="D-XYLOSE-BINDING PERIPLASMIC PROTEIN"/>
    <property type="match status" value="1"/>
</dbReference>
<keyword evidence="9" id="KW-0449">Lipoprotein</keyword>
<organism evidence="9 10">
    <name type="scientific">Truepera radiovictrix (strain DSM 17093 / CIP 108686 / LMG 22925 / RQ-24)</name>
    <dbReference type="NCBI Taxonomy" id="649638"/>
    <lineage>
        <taxon>Bacteria</taxon>
        <taxon>Thermotogati</taxon>
        <taxon>Deinococcota</taxon>
        <taxon>Deinococci</taxon>
        <taxon>Trueperales</taxon>
        <taxon>Trueperaceae</taxon>
        <taxon>Truepera</taxon>
    </lineage>
</organism>
<comment type="subunit">
    <text evidence="2">The complex is composed of two ATP-binding proteins (LsrA), two transmembrane proteins (LsrC and LsrD) and a solute-binding protein (LsrB).</text>
</comment>
<dbReference type="AlphaFoldDB" id="D7CW02"/>
<evidence type="ECO:0000313" key="10">
    <source>
        <dbReference type="Proteomes" id="UP000000379"/>
    </source>
</evidence>
<protein>
    <recommendedName>
        <fullName evidence="3">Autoinducer 2-binding protein LsrB</fullName>
    </recommendedName>
</protein>
<evidence type="ECO:0000256" key="3">
    <source>
        <dbReference type="ARBA" id="ARBA00014452"/>
    </source>
</evidence>
<evidence type="ECO:0000256" key="5">
    <source>
        <dbReference type="ARBA" id="ARBA00022764"/>
    </source>
</evidence>
<dbReference type="HOGENOM" id="CLU_037628_3_0_0"/>
<evidence type="ECO:0000259" key="8">
    <source>
        <dbReference type="Pfam" id="PF13407"/>
    </source>
</evidence>
<dbReference type="GO" id="GO:0030288">
    <property type="term" value="C:outer membrane-bounded periplasmic space"/>
    <property type="evidence" value="ECO:0007669"/>
    <property type="project" value="TreeGrafter"/>
</dbReference>
<evidence type="ECO:0000256" key="7">
    <source>
        <dbReference type="SAM" id="SignalP"/>
    </source>
</evidence>
<dbReference type="RefSeq" id="WP_013177636.1">
    <property type="nucleotide sequence ID" value="NC_014221.1"/>
</dbReference>
<proteinExistence type="predicted"/>
<dbReference type="STRING" id="649638.Trad_1140"/>
<accession>D7CW02</accession>
<evidence type="ECO:0000256" key="6">
    <source>
        <dbReference type="ARBA" id="ARBA00025060"/>
    </source>
</evidence>
<dbReference type="Gene3D" id="3.40.50.2300">
    <property type="match status" value="2"/>
</dbReference>
<keyword evidence="4 7" id="KW-0732">Signal</keyword>
<gene>
    <name evidence="9" type="ordered locus">Trad_1140</name>
</gene>
<dbReference type="CDD" id="cd20003">
    <property type="entry name" value="PBP1_LsrB_Quorum_Sensing"/>
    <property type="match status" value="1"/>
</dbReference>
<keyword evidence="10" id="KW-1185">Reference proteome</keyword>
<dbReference type="PANTHER" id="PTHR30036:SF8">
    <property type="entry name" value="ABC-TYPE SUGAR TRANSPORT SYSTEM PERIPLASMIC COMPONENT-LIKE PROTEIN"/>
    <property type="match status" value="1"/>
</dbReference>
<feature type="chain" id="PRO_5003094617" description="Autoinducer 2-binding protein LsrB" evidence="7">
    <location>
        <begin position="18"/>
        <end position="321"/>
    </location>
</feature>
<dbReference type="SUPFAM" id="SSF53822">
    <property type="entry name" value="Periplasmic binding protein-like I"/>
    <property type="match status" value="1"/>
</dbReference>
<comment type="subcellular location">
    <subcellularLocation>
        <location evidence="1">Cell envelope</location>
    </subcellularLocation>
</comment>
<dbReference type="Pfam" id="PF13407">
    <property type="entry name" value="Peripla_BP_4"/>
    <property type="match status" value="1"/>
</dbReference>
<dbReference type="eggNOG" id="COG1879">
    <property type="taxonomic scope" value="Bacteria"/>
</dbReference>
<reference evidence="9 10" key="2">
    <citation type="journal article" date="2011" name="Stand. Genomic Sci.">
        <title>Complete genome sequence of Truepera radiovictrix type strain (RQ-24).</title>
        <authorList>
            <person name="Ivanova N."/>
            <person name="Rohde C."/>
            <person name="Munk C."/>
            <person name="Nolan M."/>
            <person name="Lucas S."/>
            <person name="Del Rio T.G."/>
            <person name="Tice H."/>
            <person name="Deshpande S."/>
            <person name="Cheng J.F."/>
            <person name="Tapia R."/>
            <person name="Han C."/>
            <person name="Goodwin L."/>
            <person name="Pitluck S."/>
            <person name="Liolios K."/>
            <person name="Mavromatis K."/>
            <person name="Mikhailova N."/>
            <person name="Pati A."/>
            <person name="Chen A."/>
            <person name="Palaniappan K."/>
            <person name="Land M."/>
            <person name="Hauser L."/>
            <person name="Chang Y.J."/>
            <person name="Jeffries C.D."/>
            <person name="Brambilla E."/>
            <person name="Rohde M."/>
            <person name="Goker M."/>
            <person name="Tindall B.J."/>
            <person name="Woyke T."/>
            <person name="Bristow J."/>
            <person name="Eisen J.A."/>
            <person name="Markowitz V."/>
            <person name="Hugenholtz P."/>
            <person name="Kyrpides N.C."/>
            <person name="Klenk H.P."/>
            <person name="Lapidus A."/>
        </authorList>
    </citation>
    <scope>NUCLEOTIDE SEQUENCE [LARGE SCALE GENOMIC DNA]</scope>
    <source>
        <strain evidence="10">DSM 17093 / CIP 108686 / LMG 22925 / RQ-24</strain>
    </source>
</reference>
<evidence type="ECO:0000256" key="2">
    <source>
        <dbReference type="ARBA" id="ARBA00011262"/>
    </source>
</evidence>
<evidence type="ECO:0000256" key="1">
    <source>
        <dbReference type="ARBA" id="ARBA00004196"/>
    </source>
</evidence>
<dbReference type="Proteomes" id="UP000000379">
    <property type="component" value="Chromosome"/>
</dbReference>
<sequence>MKRFLAALLTVGGVALAQEEITIAMIPKLVGIDYFNATQQGAQEAAQELGVRLIYQGPTEARADRQVELIENFITAQVDVISVAANDPEALAPALQRAMDAGITVITWDADANARDIFVNQATAQGIGEALLESMVDQIGPDGQAAIITSDLTAPNQNAWIAAMEAKIASDYPEFRIIDTRAPGEDQQRAFQATQDVLNANPEVEGIFALSSVAFPGAADAVAQAGRSGEVAVVGLSTPTQMRPFVENGTVRDVILWNPIDLGYLSVYAAVAAATGEVAAGDTIDAGRLGSYTVTEDDISLQILLGDPFIFDASNIADFNF</sequence>
<feature type="domain" description="Periplasmic binding protein" evidence="8">
    <location>
        <begin position="23"/>
        <end position="277"/>
    </location>
</feature>
<dbReference type="GO" id="GO:0030246">
    <property type="term" value="F:carbohydrate binding"/>
    <property type="evidence" value="ECO:0007669"/>
    <property type="project" value="TreeGrafter"/>
</dbReference>
<dbReference type="InterPro" id="IPR030159">
    <property type="entry name" value="LsrB"/>
</dbReference>
<dbReference type="InterPro" id="IPR025997">
    <property type="entry name" value="SBP_2_dom"/>
</dbReference>
<reference evidence="10" key="1">
    <citation type="submission" date="2010-05" db="EMBL/GenBank/DDBJ databases">
        <title>The complete genome of Truepera radiovictris DSM 17093.</title>
        <authorList>
            <consortium name="US DOE Joint Genome Institute (JGI-PGF)"/>
            <person name="Lucas S."/>
            <person name="Copeland A."/>
            <person name="Lapidus A."/>
            <person name="Glavina del Rio T."/>
            <person name="Dalin E."/>
            <person name="Tice H."/>
            <person name="Bruce D."/>
            <person name="Goodwin L."/>
            <person name="Pitluck S."/>
            <person name="Kyrpides N."/>
            <person name="Mavromatis K."/>
            <person name="Ovchinnikova G."/>
            <person name="Munk A.C."/>
            <person name="Detter J.C."/>
            <person name="Han C."/>
            <person name="Tapia R."/>
            <person name="Land M."/>
            <person name="Hauser L."/>
            <person name="Markowitz V."/>
            <person name="Cheng J.-F."/>
            <person name="Hugenholtz P."/>
            <person name="Woyke T."/>
            <person name="Wu D."/>
            <person name="Tindall B."/>
            <person name="Pomrenke H.G."/>
            <person name="Brambilla E."/>
            <person name="Klenk H.-P."/>
            <person name="Eisen J.A."/>
        </authorList>
    </citation>
    <scope>NUCLEOTIDE SEQUENCE [LARGE SCALE GENOMIC DNA]</scope>
    <source>
        <strain evidence="10">DSM 17093 / CIP 108686 / LMG 22925 / RQ-24</strain>
    </source>
</reference>
<evidence type="ECO:0000256" key="4">
    <source>
        <dbReference type="ARBA" id="ARBA00022729"/>
    </source>
</evidence>
<dbReference type="InterPro" id="IPR050555">
    <property type="entry name" value="Bact_Solute-Bind_Prot2"/>
</dbReference>
<comment type="function">
    <text evidence="6">Part of the ABC transporter complex LsrABCD involved in autoinducer 2 (AI-2) import. Binds AI-2 and delivers it to the LsrC and LsrD permeases.</text>
</comment>